<reference evidence="3 4" key="1">
    <citation type="submission" date="2019-09" db="EMBL/GenBank/DDBJ databases">
        <title>Screening of Novel Bioactive Compounds from Soil-Associated.</title>
        <authorList>
            <person name="Zhao S."/>
        </authorList>
    </citation>
    <scope>NUCLEOTIDE SEQUENCE [LARGE SCALE GENOMIC DNA]</scope>
    <source>
        <strain evidence="3 4">HIT-DPA4</strain>
    </source>
</reference>
<proteinExistence type="inferred from homology"/>
<dbReference type="RefSeq" id="WP_150958658.1">
    <property type="nucleotide sequence ID" value="NZ_VZRB01000064.1"/>
</dbReference>
<feature type="domain" description="UspA" evidence="2">
    <location>
        <begin position="2"/>
        <end position="128"/>
    </location>
</feature>
<dbReference type="Pfam" id="PF00582">
    <property type="entry name" value="Usp"/>
    <property type="match status" value="1"/>
</dbReference>
<dbReference type="InterPro" id="IPR006015">
    <property type="entry name" value="Universal_stress_UspA"/>
</dbReference>
<dbReference type="InterPro" id="IPR006016">
    <property type="entry name" value="UspA"/>
</dbReference>
<dbReference type="Gene3D" id="3.40.50.620">
    <property type="entry name" value="HUPs"/>
    <property type="match status" value="1"/>
</dbReference>
<organism evidence="3 4">
    <name type="scientific">Streptomyces luteolifulvus</name>
    <dbReference type="NCBI Taxonomy" id="2615112"/>
    <lineage>
        <taxon>Bacteria</taxon>
        <taxon>Bacillati</taxon>
        <taxon>Actinomycetota</taxon>
        <taxon>Actinomycetes</taxon>
        <taxon>Kitasatosporales</taxon>
        <taxon>Streptomycetaceae</taxon>
        <taxon>Streptomyces</taxon>
    </lineage>
</organism>
<dbReference type="CDD" id="cd00293">
    <property type="entry name" value="USP-like"/>
    <property type="match status" value="1"/>
</dbReference>
<keyword evidence="4" id="KW-1185">Reference proteome</keyword>
<dbReference type="SUPFAM" id="SSF52402">
    <property type="entry name" value="Adenine nucleotide alpha hydrolases-like"/>
    <property type="match status" value="1"/>
</dbReference>
<dbReference type="PRINTS" id="PR01438">
    <property type="entry name" value="UNVRSLSTRESS"/>
</dbReference>
<dbReference type="PANTHER" id="PTHR46268">
    <property type="entry name" value="STRESS RESPONSE PROTEIN NHAX"/>
    <property type="match status" value="1"/>
</dbReference>
<dbReference type="AlphaFoldDB" id="A0A643JVE9"/>
<accession>A0A643JVE9</accession>
<evidence type="ECO:0000259" key="2">
    <source>
        <dbReference type="Pfam" id="PF00582"/>
    </source>
</evidence>
<dbReference type="Proteomes" id="UP000442707">
    <property type="component" value="Unassembled WGS sequence"/>
</dbReference>
<evidence type="ECO:0000313" key="4">
    <source>
        <dbReference type="Proteomes" id="UP000442707"/>
    </source>
</evidence>
<comment type="similarity">
    <text evidence="1">Belongs to the universal stress protein A family.</text>
</comment>
<evidence type="ECO:0000313" key="3">
    <source>
        <dbReference type="EMBL" id="KAB1139378.1"/>
    </source>
</evidence>
<name>A0A643JVE9_9ACTN</name>
<gene>
    <name evidence="3" type="ORF">F7R91_40275</name>
</gene>
<dbReference type="PANTHER" id="PTHR46268:SF15">
    <property type="entry name" value="UNIVERSAL STRESS PROTEIN HP_0031"/>
    <property type="match status" value="1"/>
</dbReference>
<comment type="caution">
    <text evidence="3">The sequence shown here is derived from an EMBL/GenBank/DDBJ whole genome shotgun (WGS) entry which is preliminary data.</text>
</comment>
<protein>
    <submittedName>
        <fullName evidence="3">Universal stress protein</fullName>
    </submittedName>
</protein>
<dbReference type="InterPro" id="IPR014729">
    <property type="entry name" value="Rossmann-like_a/b/a_fold"/>
</dbReference>
<sequence>MTVLVGYVPSPEGEAALRAGIDEARLRDEKLLVVNTSRGDALVDPRFAQEPDLAHVREDLAALGVEFDLRQVLGGGDAAEEIIELAEQADVSLVVIGLRRRSAVGKLIMGSAAQQILLGAGCPVLAVKAAGQE</sequence>
<evidence type="ECO:0000256" key="1">
    <source>
        <dbReference type="ARBA" id="ARBA00008791"/>
    </source>
</evidence>
<dbReference type="EMBL" id="VZRB01000064">
    <property type="protein sequence ID" value="KAB1139378.1"/>
    <property type="molecule type" value="Genomic_DNA"/>
</dbReference>